<organism evidence="2 3">
    <name type="scientific">Rothia aeria</name>
    <dbReference type="NCBI Taxonomy" id="172042"/>
    <lineage>
        <taxon>Bacteria</taxon>
        <taxon>Bacillati</taxon>
        <taxon>Actinomycetota</taxon>
        <taxon>Actinomycetes</taxon>
        <taxon>Micrococcales</taxon>
        <taxon>Micrococcaceae</taxon>
        <taxon>Rothia</taxon>
    </lineage>
</organism>
<sequence>MAHKFSRYIDTAVDRYTFSLKYDYVLPCVLFIFSILISSAEKKENLNIAFSSAALTFSAFVLTAAVFACSMTYQSSNIVISSIRKTYSTELRKNWSSIIFWSLFCAFFSAISIPLIPLSSSLSYIIAFVSIGMSLMKGIRSVIWLKTVFLSEEYDDKFSHEEFDLVDAISYQNND</sequence>
<feature type="transmembrane region" description="Helical" evidence="1">
    <location>
        <begin position="46"/>
        <end position="73"/>
    </location>
</feature>
<accession>A0A7Z9A6M5</accession>
<dbReference type="Proteomes" id="UP000282386">
    <property type="component" value="Chromosome"/>
</dbReference>
<dbReference type="RefSeq" id="WP_126500604.1">
    <property type="nucleotide sequence ID" value="NZ_LR134479.1"/>
</dbReference>
<proteinExistence type="predicted"/>
<dbReference type="EMBL" id="LR134479">
    <property type="protein sequence ID" value="VEI24480.1"/>
    <property type="molecule type" value="Genomic_DNA"/>
</dbReference>
<dbReference type="AlphaFoldDB" id="A0A7Z9A6M5"/>
<gene>
    <name evidence="2" type="ORF">NCTC10207_02102</name>
</gene>
<keyword evidence="1" id="KW-0472">Membrane</keyword>
<keyword evidence="1" id="KW-1133">Transmembrane helix</keyword>
<evidence type="ECO:0000256" key="1">
    <source>
        <dbReference type="SAM" id="Phobius"/>
    </source>
</evidence>
<name>A0A7Z9A6M5_9MICC</name>
<feature type="transmembrane region" description="Helical" evidence="1">
    <location>
        <begin position="122"/>
        <end position="139"/>
    </location>
</feature>
<protein>
    <submittedName>
        <fullName evidence="2">Uncharacterized protein</fullName>
    </submittedName>
</protein>
<evidence type="ECO:0000313" key="2">
    <source>
        <dbReference type="EMBL" id="VEI24480.1"/>
    </source>
</evidence>
<keyword evidence="1" id="KW-0812">Transmembrane</keyword>
<feature type="transmembrane region" description="Helical" evidence="1">
    <location>
        <begin position="21"/>
        <end position="40"/>
    </location>
</feature>
<feature type="transmembrane region" description="Helical" evidence="1">
    <location>
        <begin position="94"/>
        <end position="116"/>
    </location>
</feature>
<reference evidence="2 3" key="1">
    <citation type="submission" date="2018-12" db="EMBL/GenBank/DDBJ databases">
        <authorList>
            <consortium name="Pathogen Informatics"/>
        </authorList>
    </citation>
    <scope>NUCLEOTIDE SEQUENCE [LARGE SCALE GENOMIC DNA]</scope>
    <source>
        <strain evidence="2 3">NCTC10207</strain>
    </source>
</reference>
<evidence type="ECO:0000313" key="3">
    <source>
        <dbReference type="Proteomes" id="UP000282386"/>
    </source>
</evidence>